<proteinExistence type="predicted"/>
<name>A0A2S2CPM8_9PROT</name>
<dbReference type="RefSeq" id="WP_109326550.1">
    <property type="nucleotide sequence ID" value="NZ_CP029353.1"/>
</dbReference>
<organism evidence="1 2">
    <name type="scientific">Azospirillum thermophilum</name>
    <dbReference type="NCBI Taxonomy" id="2202148"/>
    <lineage>
        <taxon>Bacteria</taxon>
        <taxon>Pseudomonadati</taxon>
        <taxon>Pseudomonadota</taxon>
        <taxon>Alphaproteobacteria</taxon>
        <taxon>Rhodospirillales</taxon>
        <taxon>Azospirillaceae</taxon>
        <taxon>Azospirillum</taxon>
    </lineage>
</organism>
<dbReference type="KEGG" id="azz:DEW08_09470"/>
<dbReference type="OrthoDB" id="7307348at2"/>
<protein>
    <submittedName>
        <fullName evidence="1">Uncharacterized protein</fullName>
    </submittedName>
</protein>
<sequence>MASIMIKKAGEGLVSQAHRSADVGPTSGSSIVYEIQNVPDGVGVDDVIAAFKTYRPADKVYEIDWADLAK</sequence>
<evidence type="ECO:0000313" key="1">
    <source>
        <dbReference type="EMBL" id="AWK86436.1"/>
    </source>
</evidence>
<dbReference type="Proteomes" id="UP000245629">
    <property type="component" value="Chromosome 2"/>
</dbReference>
<keyword evidence="2" id="KW-1185">Reference proteome</keyword>
<gene>
    <name evidence="1" type="ORF">DEW08_09470</name>
</gene>
<dbReference type="AlphaFoldDB" id="A0A2S2CPM8"/>
<dbReference type="EMBL" id="CP029353">
    <property type="protein sequence ID" value="AWK86436.1"/>
    <property type="molecule type" value="Genomic_DNA"/>
</dbReference>
<reference evidence="2" key="1">
    <citation type="submission" date="2018-05" db="EMBL/GenBank/DDBJ databases">
        <title>Azospirillum thermophila sp. nov., a novel isolated from hot spring.</title>
        <authorList>
            <person name="Zhao Z."/>
        </authorList>
    </citation>
    <scope>NUCLEOTIDE SEQUENCE [LARGE SCALE GENOMIC DNA]</scope>
    <source>
        <strain evidence="2">CFH 70021</strain>
    </source>
</reference>
<evidence type="ECO:0000313" key="2">
    <source>
        <dbReference type="Proteomes" id="UP000245629"/>
    </source>
</evidence>
<accession>A0A2S2CPM8</accession>